<dbReference type="PANTHER" id="PTHR30562:SF1">
    <property type="entry name" value="UVRABC SYSTEM PROTEIN C"/>
    <property type="match status" value="1"/>
</dbReference>
<accession>A0A9D9DWQ5</accession>
<dbReference type="InterPro" id="IPR004791">
    <property type="entry name" value="UvrC"/>
</dbReference>
<dbReference type="SUPFAM" id="SSF82771">
    <property type="entry name" value="GIY-YIG endonuclease"/>
    <property type="match status" value="1"/>
</dbReference>
<dbReference type="Pfam" id="PF22920">
    <property type="entry name" value="UvrC_RNaseH"/>
    <property type="match status" value="1"/>
</dbReference>
<dbReference type="GO" id="GO:0009380">
    <property type="term" value="C:excinuclease repair complex"/>
    <property type="evidence" value="ECO:0007669"/>
    <property type="project" value="InterPro"/>
</dbReference>
<keyword evidence="3 7" id="KW-0228">DNA excision</keyword>
<evidence type="ECO:0000313" key="11">
    <source>
        <dbReference type="EMBL" id="MBO8433555.1"/>
    </source>
</evidence>
<keyword evidence="4 7" id="KW-0267">Excision nuclease</keyword>
<sequence length="625" mass="72296">MIPTTPAKIKPILSLLPDKPGVYQYFNAENQIIYVGKAKNLKRRVNSYFNKDQVGKVLALVRKIDHMEYIVVKTEADALLLENNLIKQYKPRYNVLLKDDKTYPWLCISNEEFPRLFHTRRYVQDGSSYFGPYPSVRTMHTLLELIHDIYPLRSCKHKLDEKTIQSGKIRLCLEYQMKRCAGPCQGLQSKEDYNKQIANIKNLIKGHIRPVLQNLHQQMMDAAEHLEFRKAQTIKEKYELLQNYQSKSTVVNTSLSDLDVLGTFEDTESIYFNYLRVVDGRVVQSHTIEVKKKLDESPADLLEQAICEFRERFKSEASEIILPLTPDFSLDGLKYTVPQVGEKKKLLELSEQNIKYFLLEKSKRMELADPDRRNNEMLRQLQKALGMERLPTYIECFDNSNFEGSYPVGAMTVSKNGKISKKDYRHFNIRTVAGPNDFATMEEVFRRHYGRLVDECLPLPQLVIVDGGKGQLSSAYKVLKELGLEKRIFLIGLAERLEEIYKIGDPHPLLLDKRSEALKHIILLRDEVHRFGITHYRKRHLKGLIKTELTDIKGIGDETAMLLLRNFKSTRLIKETSLEEMEKIVGKAKARLVFNHFHPLAVSNNPSCESEPDKVGFSTQKEKPS</sequence>
<dbReference type="NCBIfam" id="TIGR00194">
    <property type="entry name" value="uvrC"/>
    <property type="match status" value="1"/>
</dbReference>
<evidence type="ECO:0000256" key="2">
    <source>
        <dbReference type="ARBA" id="ARBA00022763"/>
    </source>
</evidence>
<evidence type="ECO:0000256" key="1">
    <source>
        <dbReference type="ARBA" id="ARBA00022490"/>
    </source>
</evidence>
<dbReference type="FunFam" id="3.40.1440.10:FF:000001">
    <property type="entry name" value="UvrABC system protein C"/>
    <property type="match status" value="1"/>
</dbReference>
<dbReference type="PANTHER" id="PTHR30562">
    <property type="entry name" value="UVRC/OXIDOREDUCTASE"/>
    <property type="match status" value="1"/>
</dbReference>
<dbReference type="PROSITE" id="PS50165">
    <property type="entry name" value="UVRC"/>
    <property type="match status" value="1"/>
</dbReference>
<gene>
    <name evidence="7" type="primary">uvrC</name>
    <name evidence="11" type="ORF">IAB08_09750</name>
</gene>
<dbReference type="SMART" id="SM00465">
    <property type="entry name" value="GIYc"/>
    <property type="match status" value="1"/>
</dbReference>
<dbReference type="GO" id="GO:0006289">
    <property type="term" value="P:nucleotide-excision repair"/>
    <property type="evidence" value="ECO:0007669"/>
    <property type="project" value="UniProtKB-UniRule"/>
</dbReference>
<name>A0A9D9DWQ5_9BACT</name>
<comment type="subcellular location">
    <subcellularLocation>
        <location evidence="7">Cytoplasm</location>
    </subcellularLocation>
</comment>
<evidence type="ECO:0000256" key="7">
    <source>
        <dbReference type="HAMAP-Rule" id="MF_00203"/>
    </source>
</evidence>
<evidence type="ECO:0000256" key="6">
    <source>
        <dbReference type="ARBA" id="ARBA00023236"/>
    </source>
</evidence>
<comment type="caution">
    <text evidence="11">The sequence shown here is derived from an EMBL/GenBank/DDBJ whole genome shotgun (WGS) entry which is preliminary data.</text>
</comment>
<keyword evidence="6 7" id="KW-0742">SOS response</keyword>
<keyword evidence="2 7" id="KW-0227">DNA damage</keyword>
<dbReference type="GO" id="GO:0005737">
    <property type="term" value="C:cytoplasm"/>
    <property type="evidence" value="ECO:0007669"/>
    <property type="project" value="UniProtKB-SubCell"/>
</dbReference>
<feature type="domain" description="UvrC family homology region profile" evidence="10">
    <location>
        <begin position="289"/>
        <end position="479"/>
    </location>
</feature>
<dbReference type="Pfam" id="PF08459">
    <property type="entry name" value="UvrC_RNaseH_dom"/>
    <property type="match status" value="1"/>
</dbReference>
<dbReference type="SUPFAM" id="SSF47781">
    <property type="entry name" value="RuvA domain 2-like"/>
    <property type="match status" value="1"/>
</dbReference>
<reference evidence="11" key="2">
    <citation type="journal article" date="2021" name="PeerJ">
        <title>Extensive microbial diversity within the chicken gut microbiome revealed by metagenomics and culture.</title>
        <authorList>
            <person name="Gilroy R."/>
            <person name="Ravi A."/>
            <person name="Getino M."/>
            <person name="Pursley I."/>
            <person name="Horton D.L."/>
            <person name="Alikhan N.F."/>
            <person name="Baker D."/>
            <person name="Gharbi K."/>
            <person name="Hall N."/>
            <person name="Watson M."/>
            <person name="Adriaenssens E.M."/>
            <person name="Foster-Nyarko E."/>
            <person name="Jarju S."/>
            <person name="Secka A."/>
            <person name="Antonio M."/>
            <person name="Oren A."/>
            <person name="Chaudhuri R.R."/>
            <person name="La Ragione R."/>
            <person name="Hildebrand F."/>
            <person name="Pallen M.J."/>
        </authorList>
    </citation>
    <scope>NUCLEOTIDE SEQUENCE</scope>
    <source>
        <strain evidence="11">2889</strain>
    </source>
</reference>
<keyword evidence="5 7" id="KW-0234">DNA repair</keyword>
<dbReference type="InterPro" id="IPR000305">
    <property type="entry name" value="GIY-YIG_endonuc"/>
</dbReference>
<evidence type="ECO:0000256" key="4">
    <source>
        <dbReference type="ARBA" id="ARBA00022881"/>
    </source>
</evidence>
<dbReference type="AlphaFoldDB" id="A0A9D9DWQ5"/>
<dbReference type="Pfam" id="PF01541">
    <property type="entry name" value="GIY-YIG"/>
    <property type="match status" value="1"/>
</dbReference>
<keyword evidence="1 7" id="KW-0963">Cytoplasm</keyword>
<evidence type="ECO:0000313" key="12">
    <source>
        <dbReference type="Proteomes" id="UP000823612"/>
    </source>
</evidence>
<feature type="domain" description="GIY-YIG" evidence="9">
    <location>
        <begin position="18"/>
        <end position="95"/>
    </location>
</feature>
<dbReference type="CDD" id="cd10434">
    <property type="entry name" value="GIY-YIG_UvrC_Cho"/>
    <property type="match status" value="1"/>
</dbReference>
<evidence type="ECO:0000259" key="10">
    <source>
        <dbReference type="PROSITE" id="PS50165"/>
    </source>
</evidence>
<dbReference type="InterPro" id="IPR010994">
    <property type="entry name" value="RuvA_2-like"/>
</dbReference>
<comment type="subunit">
    <text evidence="7">Interacts with UvrB in an incision complex.</text>
</comment>
<reference evidence="11" key="1">
    <citation type="submission" date="2020-10" db="EMBL/GenBank/DDBJ databases">
        <authorList>
            <person name="Gilroy R."/>
        </authorList>
    </citation>
    <scope>NUCLEOTIDE SEQUENCE</scope>
    <source>
        <strain evidence="11">2889</strain>
    </source>
</reference>
<dbReference type="InterPro" id="IPR047296">
    <property type="entry name" value="GIY-YIG_UvrC_Cho"/>
</dbReference>
<dbReference type="PROSITE" id="PS50164">
    <property type="entry name" value="GIY_YIG"/>
    <property type="match status" value="1"/>
</dbReference>
<dbReference type="InterPro" id="IPR038476">
    <property type="entry name" value="UvrC_RNase_H_dom_sf"/>
</dbReference>
<dbReference type="GO" id="GO:0009432">
    <property type="term" value="P:SOS response"/>
    <property type="evidence" value="ECO:0007669"/>
    <property type="project" value="UniProtKB-UniRule"/>
</dbReference>
<evidence type="ECO:0000256" key="8">
    <source>
        <dbReference type="SAM" id="MobiDB-lite"/>
    </source>
</evidence>
<dbReference type="HAMAP" id="MF_00203">
    <property type="entry name" value="UvrC"/>
    <property type="match status" value="1"/>
</dbReference>
<dbReference type="InterPro" id="IPR001162">
    <property type="entry name" value="UvrC_RNase_H_dom"/>
</dbReference>
<dbReference type="GO" id="GO:0009381">
    <property type="term" value="F:excinuclease ABC activity"/>
    <property type="evidence" value="ECO:0007669"/>
    <property type="project" value="UniProtKB-UniRule"/>
</dbReference>
<dbReference type="Gene3D" id="3.30.420.340">
    <property type="entry name" value="UvrC, RNAse H endonuclease domain"/>
    <property type="match status" value="1"/>
</dbReference>
<evidence type="ECO:0000256" key="5">
    <source>
        <dbReference type="ARBA" id="ARBA00023204"/>
    </source>
</evidence>
<dbReference type="Proteomes" id="UP000823612">
    <property type="component" value="Unassembled WGS sequence"/>
</dbReference>
<proteinExistence type="inferred from homology"/>
<comment type="similarity">
    <text evidence="7">Belongs to the UvrC family.</text>
</comment>
<dbReference type="InterPro" id="IPR050066">
    <property type="entry name" value="UvrABC_protein_C"/>
</dbReference>
<dbReference type="SUPFAM" id="SSF46600">
    <property type="entry name" value="C-terminal UvrC-binding domain of UvrB"/>
    <property type="match status" value="1"/>
</dbReference>
<protein>
    <recommendedName>
        <fullName evidence="7">UvrABC system protein C</fullName>
        <shortName evidence="7">Protein UvrC</shortName>
    </recommendedName>
    <alternativeName>
        <fullName evidence="7">Excinuclease ABC subunit C</fullName>
    </alternativeName>
</protein>
<evidence type="ECO:0000259" key="9">
    <source>
        <dbReference type="PROSITE" id="PS50164"/>
    </source>
</evidence>
<dbReference type="Gene3D" id="1.10.150.20">
    <property type="entry name" value="5' to 3' exonuclease, C-terminal subdomain"/>
    <property type="match status" value="1"/>
</dbReference>
<dbReference type="GO" id="GO:0003677">
    <property type="term" value="F:DNA binding"/>
    <property type="evidence" value="ECO:0007669"/>
    <property type="project" value="UniProtKB-UniRule"/>
</dbReference>
<evidence type="ECO:0000256" key="3">
    <source>
        <dbReference type="ARBA" id="ARBA00022769"/>
    </source>
</evidence>
<organism evidence="11 12">
    <name type="scientific">Candidatus Pullibacteroides excrementavium</name>
    <dbReference type="NCBI Taxonomy" id="2840905"/>
    <lineage>
        <taxon>Bacteria</taxon>
        <taxon>Pseudomonadati</taxon>
        <taxon>Bacteroidota</taxon>
        <taxon>Bacteroidia</taxon>
        <taxon>Bacteroidales</taxon>
        <taxon>Candidatus Pullibacteroides</taxon>
    </lineage>
</organism>
<dbReference type="EMBL" id="JADIMZ010000148">
    <property type="protein sequence ID" value="MBO8433555.1"/>
    <property type="molecule type" value="Genomic_DNA"/>
</dbReference>
<dbReference type="InterPro" id="IPR036876">
    <property type="entry name" value="UVR_dom_sf"/>
</dbReference>
<feature type="region of interest" description="Disordered" evidence="8">
    <location>
        <begin position="605"/>
        <end position="625"/>
    </location>
</feature>
<comment type="function">
    <text evidence="7">The UvrABC repair system catalyzes the recognition and processing of DNA lesions. UvrC both incises the 5' and 3' sides of the lesion. The N-terminal half is responsible for the 3' incision and the C-terminal half is responsible for the 5' incision.</text>
</comment>
<dbReference type="Gene3D" id="3.40.1440.10">
    <property type="entry name" value="GIY-YIG endonuclease"/>
    <property type="match status" value="1"/>
</dbReference>
<dbReference type="InterPro" id="IPR035901">
    <property type="entry name" value="GIY-YIG_endonuc_sf"/>
</dbReference>